<proteinExistence type="predicted"/>
<dbReference type="InterPro" id="IPR003578">
    <property type="entry name" value="Small_GTPase_Rho"/>
</dbReference>
<evidence type="ECO:0000313" key="5">
    <source>
        <dbReference type="Proteomes" id="UP001610563"/>
    </source>
</evidence>
<evidence type="ECO:0000256" key="1">
    <source>
        <dbReference type="ARBA" id="ARBA00022481"/>
    </source>
</evidence>
<keyword evidence="3" id="KW-0342">GTP-binding</keyword>
<dbReference type="PANTHER" id="PTHR24072">
    <property type="entry name" value="RHO FAMILY GTPASE"/>
    <property type="match status" value="1"/>
</dbReference>
<evidence type="ECO:0000313" key="4">
    <source>
        <dbReference type="EMBL" id="KAL2787190.1"/>
    </source>
</evidence>
<dbReference type="PROSITE" id="PS51419">
    <property type="entry name" value="RAB"/>
    <property type="match status" value="1"/>
</dbReference>
<name>A0ABR4FVC1_9EURO</name>
<keyword evidence="1" id="KW-0488">Methylation</keyword>
<dbReference type="GO" id="GO:0016787">
    <property type="term" value="F:hydrolase activity"/>
    <property type="evidence" value="ECO:0007669"/>
    <property type="project" value="UniProtKB-KW"/>
</dbReference>
<dbReference type="InterPro" id="IPR027417">
    <property type="entry name" value="P-loop_NTPase"/>
</dbReference>
<dbReference type="PROSITE" id="PS51421">
    <property type="entry name" value="RAS"/>
    <property type="match status" value="1"/>
</dbReference>
<dbReference type="SMART" id="SM00175">
    <property type="entry name" value="RAB"/>
    <property type="match status" value="1"/>
</dbReference>
<protein>
    <submittedName>
        <fullName evidence="4">P-loop containing nucleoside triphosphate hydrolase protein</fullName>
    </submittedName>
</protein>
<evidence type="ECO:0000256" key="2">
    <source>
        <dbReference type="ARBA" id="ARBA00022741"/>
    </source>
</evidence>
<dbReference type="InterPro" id="IPR005225">
    <property type="entry name" value="Small_GTP-bd"/>
</dbReference>
<dbReference type="NCBIfam" id="TIGR00231">
    <property type="entry name" value="small_GTP"/>
    <property type="match status" value="1"/>
</dbReference>
<reference evidence="4 5" key="1">
    <citation type="submission" date="2024-07" db="EMBL/GenBank/DDBJ databases">
        <title>Section-level genome sequencing and comparative genomics of Aspergillus sections Usti and Cavernicolus.</title>
        <authorList>
            <consortium name="Lawrence Berkeley National Laboratory"/>
            <person name="Nybo J.L."/>
            <person name="Vesth T.C."/>
            <person name="Theobald S."/>
            <person name="Frisvad J.C."/>
            <person name="Larsen T.O."/>
            <person name="Kjaerboelling I."/>
            <person name="Rothschild-Mancinelli K."/>
            <person name="Lyhne E.K."/>
            <person name="Kogle M.E."/>
            <person name="Barry K."/>
            <person name="Clum A."/>
            <person name="Na H."/>
            <person name="Ledsgaard L."/>
            <person name="Lin J."/>
            <person name="Lipzen A."/>
            <person name="Kuo A."/>
            <person name="Riley R."/>
            <person name="Mondo S."/>
            <person name="Labutti K."/>
            <person name="Haridas S."/>
            <person name="Pangalinan J."/>
            <person name="Salamov A.A."/>
            <person name="Simmons B.A."/>
            <person name="Magnuson J.K."/>
            <person name="Chen J."/>
            <person name="Drula E."/>
            <person name="Henrissat B."/>
            <person name="Wiebenga A."/>
            <person name="Lubbers R.J."/>
            <person name="Gomes A.C."/>
            <person name="Makela M.R."/>
            <person name="Stajich J."/>
            <person name="Grigoriev I.V."/>
            <person name="Mortensen U.H."/>
            <person name="De Vries R.P."/>
            <person name="Baker S.E."/>
            <person name="Andersen M.R."/>
        </authorList>
    </citation>
    <scope>NUCLEOTIDE SEQUENCE [LARGE SCALE GENOMIC DNA]</scope>
    <source>
        <strain evidence="4 5">CBS 209.92</strain>
    </source>
</reference>
<gene>
    <name evidence="4" type="ORF">BJX66DRAFT_328066</name>
</gene>
<dbReference type="SUPFAM" id="SSF52540">
    <property type="entry name" value="P-loop containing nucleoside triphosphate hydrolases"/>
    <property type="match status" value="1"/>
</dbReference>
<sequence length="223" mass="25290">MAESVEPLSFPKSLTGTPAPIHIKCVLVGDNDVGKTSLLIRYTNNIFVEPGQYLPRVFDNYVQDLGKYHLALWDTHALEEHDFLRALSYPDASIFLVCFSVVKRASFENVHDRWMPEISEACPGTPWVLVGMQTDLRDGSDEEAERCRRDRERSEFQGKFNVPVSKDEGRKMARKLGASAYVECSARMGDKNGGDVKRVFEEAILASQRPRPETKKERHCVII</sequence>
<evidence type="ECO:0000256" key="3">
    <source>
        <dbReference type="ARBA" id="ARBA00023134"/>
    </source>
</evidence>
<keyword evidence="5" id="KW-1185">Reference proteome</keyword>
<dbReference type="SMART" id="SM00173">
    <property type="entry name" value="RAS"/>
    <property type="match status" value="1"/>
</dbReference>
<comment type="caution">
    <text evidence="4">The sequence shown here is derived from an EMBL/GenBank/DDBJ whole genome shotgun (WGS) entry which is preliminary data.</text>
</comment>
<dbReference type="EMBL" id="JBFTWV010000102">
    <property type="protein sequence ID" value="KAL2787190.1"/>
    <property type="molecule type" value="Genomic_DNA"/>
</dbReference>
<dbReference type="CDD" id="cd00157">
    <property type="entry name" value="Rho"/>
    <property type="match status" value="1"/>
</dbReference>
<keyword evidence="2" id="KW-0547">Nucleotide-binding</keyword>
<keyword evidence="4" id="KW-0378">Hydrolase</keyword>
<dbReference type="PROSITE" id="PS51420">
    <property type="entry name" value="RHO"/>
    <property type="match status" value="1"/>
</dbReference>
<dbReference type="PRINTS" id="PR00449">
    <property type="entry name" value="RASTRNSFRMNG"/>
</dbReference>
<accession>A0ABR4FVC1</accession>
<dbReference type="SMART" id="SM00174">
    <property type="entry name" value="RHO"/>
    <property type="match status" value="1"/>
</dbReference>
<dbReference type="Proteomes" id="UP001610563">
    <property type="component" value="Unassembled WGS sequence"/>
</dbReference>
<dbReference type="Gene3D" id="3.40.50.300">
    <property type="entry name" value="P-loop containing nucleotide triphosphate hydrolases"/>
    <property type="match status" value="1"/>
</dbReference>
<dbReference type="InterPro" id="IPR001806">
    <property type="entry name" value="Small_GTPase"/>
</dbReference>
<organism evidence="4 5">
    <name type="scientific">Aspergillus keveii</name>
    <dbReference type="NCBI Taxonomy" id="714993"/>
    <lineage>
        <taxon>Eukaryota</taxon>
        <taxon>Fungi</taxon>
        <taxon>Dikarya</taxon>
        <taxon>Ascomycota</taxon>
        <taxon>Pezizomycotina</taxon>
        <taxon>Eurotiomycetes</taxon>
        <taxon>Eurotiomycetidae</taxon>
        <taxon>Eurotiales</taxon>
        <taxon>Aspergillaceae</taxon>
        <taxon>Aspergillus</taxon>
        <taxon>Aspergillus subgen. Nidulantes</taxon>
    </lineage>
</organism>
<dbReference type="Pfam" id="PF00071">
    <property type="entry name" value="Ras"/>
    <property type="match status" value="1"/>
</dbReference>